<dbReference type="GO" id="GO:0003677">
    <property type="term" value="F:DNA binding"/>
    <property type="evidence" value="ECO:0007669"/>
    <property type="project" value="InterPro"/>
</dbReference>
<keyword evidence="3" id="KW-1185">Reference proteome</keyword>
<protein>
    <submittedName>
        <fullName evidence="2">Integrase</fullName>
    </submittedName>
</protein>
<dbReference type="KEGG" id="sbro:GQF42_16205"/>
<dbReference type="Proteomes" id="UP000436138">
    <property type="component" value="Chromosome"/>
</dbReference>
<dbReference type="SUPFAM" id="SSF56349">
    <property type="entry name" value="DNA breaking-rejoining enzymes"/>
    <property type="match status" value="1"/>
</dbReference>
<dbReference type="RefSeq" id="WP_158920504.1">
    <property type="nucleotide sequence ID" value="NZ_CP047020.1"/>
</dbReference>
<dbReference type="GO" id="GO:0006310">
    <property type="term" value="P:DNA recombination"/>
    <property type="evidence" value="ECO:0007669"/>
    <property type="project" value="UniProtKB-KW"/>
</dbReference>
<dbReference type="InterPro" id="IPR011010">
    <property type="entry name" value="DNA_brk_join_enz"/>
</dbReference>
<reference evidence="2 3" key="1">
    <citation type="submission" date="2019-12" db="EMBL/GenBank/DDBJ databases">
        <title>Streptomyces sp. strain T44 isolated from rhizosphere soil of Broussonetia papyrifera.</title>
        <authorList>
            <person name="Mo P."/>
        </authorList>
    </citation>
    <scope>NUCLEOTIDE SEQUENCE [LARGE SCALE GENOMIC DNA]</scope>
    <source>
        <strain evidence="2 3">T44</strain>
    </source>
</reference>
<proteinExistence type="predicted"/>
<dbReference type="GO" id="GO:0015074">
    <property type="term" value="P:DNA integration"/>
    <property type="evidence" value="ECO:0007669"/>
    <property type="project" value="InterPro"/>
</dbReference>
<evidence type="ECO:0000313" key="2">
    <source>
        <dbReference type="EMBL" id="QHA04630.1"/>
    </source>
</evidence>
<dbReference type="AlphaFoldDB" id="A0A6I6N3K7"/>
<sequence length="701" mass="77907">MTALLDLPSLSPDPAVAFITSDRLPPGAGPVARYGDQVWCLHPLIENPGGVRCRIYWANFPSGLREECRFLAYRLINEPVPALYLVSRAGAWRERLSPYRIHKTVLHWAELARWCHKHGITTLRDFSEDAWHDYHQFVRAKGLSRSSVCHRLTAMQRLWIFDHTSPHPLGIAEPPWSREGSDDYLPAATALGENATEPITPATMGPLLIWALRMVEDFADDVLAAWAEYCRMTARPRHNPAANEMSRPTLLAYFRELESSGRPVPTIQWQGRTAFATTYIAALTGASNSQVQHALESNLRWQELKRTRPGGCPMPCAVTGMIDGRPWTDAVDFDEVGGLMRHLGTACFIVIAYLTGMRPGEVLGLHEGCCPEPEPGGRHLIYGHEFKTARDKDGNHLSRGRTRDVPWVAIAPVVAAIRVLERIVPSEALLFDSYSHQFLIQRKNAKRALTLYSFRDRVEHFAHWASDLAVSLDRPHEVIPADPEGLIGTARFRRTLAWHIARRPGGLVALAIQYGHMRTAVSAAYASRSRDGIHDLLDIEMARATAETLATLHDDLAVGTGVSGPAARRLIHAATQAPTFVGVITTARQARALLSNPALAVHDNPHAFAMCVYNRDKALCRRIKDDDSPRLDSCVPTCANIGRLDHHAVQLGDQAEDLERQADSGGLPFPLAERLRGQAMRLREYADLHHSNRTTARGEPA</sequence>
<accession>A0A6I6N3K7</accession>
<dbReference type="Gene3D" id="1.10.443.10">
    <property type="entry name" value="Intergrase catalytic core"/>
    <property type="match status" value="1"/>
</dbReference>
<dbReference type="InterPro" id="IPR013762">
    <property type="entry name" value="Integrase-like_cat_sf"/>
</dbReference>
<keyword evidence="1" id="KW-0233">DNA recombination</keyword>
<name>A0A6I6N3K7_9ACTN</name>
<gene>
    <name evidence="2" type="ORF">GQF42_16205</name>
</gene>
<evidence type="ECO:0000313" key="3">
    <source>
        <dbReference type="Proteomes" id="UP000436138"/>
    </source>
</evidence>
<evidence type="ECO:0000256" key="1">
    <source>
        <dbReference type="ARBA" id="ARBA00023172"/>
    </source>
</evidence>
<organism evidence="2 3">
    <name type="scientific">Streptomyces broussonetiae</name>
    <dbReference type="NCBI Taxonomy" id="2686304"/>
    <lineage>
        <taxon>Bacteria</taxon>
        <taxon>Bacillati</taxon>
        <taxon>Actinomycetota</taxon>
        <taxon>Actinomycetes</taxon>
        <taxon>Kitasatosporales</taxon>
        <taxon>Streptomycetaceae</taxon>
        <taxon>Streptomyces</taxon>
    </lineage>
</organism>
<dbReference type="EMBL" id="CP047020">
    <property type="protein sequence ID" value="QHA04630.1"/>
    <property type="molecule type" value="Genomic_DNA"/>
</dbReference>